<evidence type="ECO:0000256" key="1">
    <source>
        <dbReference type="SAM" id="Phobius"/>
    </source>
</evidence>
<sequence>MRNDRANLQNRFEIPLKFILTICFARVNPASFELPQLKMMALIQVFVFASMVFCTAYSLTCYKCDSEKPGGCAKSAKPATSPCGTPPADFTFVCYYKSARNTARSISFANSSCVAVPAGSKPSSEMVADCKSPPPEIRVDECRVCDTDLCNAAPLLESSLTAIICLVSAKWLTSFALL</sequence>
<protein>
    <recommendedName>
        <fullName evidence="4">Protein sleepless</fullName>
    </recommendedName>
</protein>
<keyword evidence="1" id="KW-0812">Transmembrane</keyword>
<evidence type="ECO:0008006" key="4">
    <source>
        <dbReference type="Google" id="ProtNLM"/>
    </source>
</evidence>
<evidence type="ECO:0000313" key="3">
    <source>
        <dbReference type="Proteomes" id="UP000327044"/>
    </source>
</evidence>
<dbReference type="AlphaFoldDB" id="A0A5N4AAG1"/>
<evidence type="ECO:0000313" key="2">
    <source>
        <dbReference type="EMBL" id="KAB0794238.1"/>
    </source>
</evidence>
<dbReference type="EMBL" id="VVIM01000009">
    <property type="protein sequence ID" value="KAB0794238.1"/>
    <property type="molecule type" value="Genomic_DNA"/>
</dbReference>
<keyword evidence="1" id="KW-0472">Membrane</keyword>
<dbReference type="InParanoid" id="A0A5N4AAG1"/>
<feature type="transmembrane region" description="Helical" evidence="1">
    <location>
        <begin position="39"/>
        <end position="59"/>
    </location>
</feature>
<name>A0A5N4AAG1_PHOPY</name>
<dbReference type="Proteomes" id="UP000327044">
    <property type="component" value="Unassembled WGS sequence"/>
</dbReference>
<gene>
    <name evidence="2" type="ORF">PPYR_13858</name>
</gene>
<keyword evidence="1" id="KW-1133">Transmembrane helix</keyword>
<comment type="caution">
    <text evidence="2">The sequence shown here is derived from an EMBL/GenBank/DDBJ whole genome shotgun (WGS) entry which is preliminary data.</text>
</comment>
<organism evidence="2 3">
    <name type="scientific">Photinus pyralis</name>
    <name type="common">Common eastern firefly</name>
    <name type="synonym">Lampyris pyralis</name>
    <dbReference type="NCBI Taxonomy" id="7054"/>
    <lineage>
        <taxon>Eukaryota</taxon>
        <taxon>Metazoa</taxon>
        <taxon>Ecdysozoa</taxon>
        <taxon>Arthropoda</taxon>
        <taxon>Hexapoda</taxon>
        <taxon>Insecta</taxon>
        <taxon>Pterygota</taxon>
        <taxon>Neoptera</taxon>
        <taxon>Endopterygota</taxon>
        <taxon>Coleoptera</taxon>
        <taxon>Polyphaga</taxon>
        <taxon>Elateriformia</taxon>
        <taxon>Elateroidea</taxon>
        <taxon>Lampyridae</taxon>
        <taxon>Lampyrinae</taxon>
        <taxon>Photinus</taxon>
    </lineage>
</organism>
<proteinExistence type="predicted"/>
<keyword evidence="3" id="KW-1185">Reference proteome</keyword>
<reference evidence="2 3" key="1">
    <citation type="journal article" date="2018" name="Elife">
        <title>Firefly genomes illuminate parallel origins of bioluminescence in beetles.</title>
        <authorList>
            <person name="Fallon T.R."/>
            <person name="Lower S.E."/>
            <person name="Chang C.H."/>
            <person name="Bessho-Uehara M."/>
            <person name="Martin G.J."/>
            <person name="Bewick A.J."/>
            <person name="Behringer M."/>
            <person name="Debat H.J."/>
            <person name="Wong I."/>
            <person name="Day J.C."/>
            <person name="Suvorov A."/>
            <person name="Silva C.J."/>
            <person name="Stanger-Hall K.F."/>
            <person name="Hall D.W."/>
            <person name="Schmitz R.J."/>
            <person name="Nelson D.R."/>
            <person name="Lewis S.M."/>
            <person name="Shigenobu S."/>
            <person name="Bybee S.M."/>
            <person name="Larracuente A.M."/>
            <person name="Oba Y."/>
            <person name="Weng J.K."/>
        </authorList>
    </citation>
    <scope>NUCLEOTIDE SEQUENCE [LARGE SCALE GENOMIC DNA]</scope>
    <source>
        <strain evidence="2">1611_PpyrPB1</strain>
        <tissue evidence="2">Whole body</tissue>
    </source>
</reference>
<accession>A0A5N4AAG1</accession>